<dbReference type="Pfam" id="PF23230">
    <property type="entry name" value="zf-C2H2_13"/>
    <property type="match status" value="1"/>
</dbReference>
<feature type="compositionally biased region" description="Low complexity" evidence="13">
    <location>
        <begin position="613"/>
        <end position="622"/>
    </location>
</feature>
<evidence type="ECO:0000313" key="15">
    <source>
        <dbReference type="EMBL" id="OCB84201.1"/>
    </source>
</evidence>
<evidence type="ECO:0000256" key="3">
    <source>
        <dbReference type="ARBA" id="ARBA00004906"/>
    </source>
</evidence>
<dbReference type="PANTHER" id="PTHR22938">
    <property type="entry name" value="ZINC FINGER PROTEIN 598"/>
    <property type="match status" value="1"/>
</dbReference>
<evidence type="ECO:0000256" key="11">
    <source>
        <dbReference type="ARBA" id="ARBA00035113"/>
    </source>
</evidence>
<feature type="compositionally biased region" description="Basic residues" evidence="13">
    <location>
        <begin position="16"/>
        <end position="30"/>
    </location>
</feature>
<evidence type="ECO:0000259" key="14">
    <source>
        <dbReference type="PROSITE" id="PS50089"/>
    </source>
</evidence>
<accession>A0A9Q5HQQ5</accession>
<comment type="pathway">
    <text evidence="3">Protein modification; protein ubiquitination.</text>
</comment>
<organism evidence="15 16">
    <name type="scientific">Sanghuangporus baumii</name>
    <name type="common">Phellinus baumii</name>
    <dbReference type="NCBI Taxonomy" id="108892"/>
    <lineage>
        <taxon>Eukaryota</taxon>
        <taxon>Fungi</taxon>
        <taxon>Dikarya</taxon>
        <taxon>Basidiomycota</taxon>
        <taxon>Agaricomycotina</taxon>
        <taxon>Agaricomycetes</taxon>
        <taxon>Hymenochaetales</taxon>
        <taxon>Hymenochaetaceae</taxon>
        <taxon>Sanghuangporus</taxon>
    </lineage>
</organism>
<dbReference type="InterPro" id="IPR056437">
    <property type="entry name" value="Znf-C2H2_ZNF598/HEL2"/>
</dbReference>
<evidence type="ECO:0000256" key="5">
    <source>
        <dbReference type="ARBA" id="ARBA00022490"/>
    </source>
</evidence>
<dbReference type="InterPro" id="IPR044288">
    <property type="entry name" value="ZNF598/HEL2"/>
</dbReference>
<evidence type="ECO:0000256" key="8">
    <source>
        <dbReference type="ARBA" id="ARBA00022723"/>
    </source>
</evidence>
<evidence type="ECO:0000256" key="7">
    <source>
        <dbReference type="ARBA" id="ARBA00022679"/>
    </source>
</evidence>
<protein>
    <recommendedName>
        <fullName evidence="4">RING-type E3 ubiquitin transferase</fullName>
        <ecNumber evidence="4">2.3.2.27</ecNumber>
    </recommendedName>
</protein>
<dbReference type="GO" id="GO:0061630">
    <property type="term" value="F:ubiquitin protein ligase activity"/>
    <property type="evidence" value="ECO:0007669"/>
    <property type="project" value="UniProtKB-EC"/>
</dbReference>
<comment type="subcellular location">
    <subcellularLocation>
        <location evidence="2">Cytoplasm</location>
    </subcellularLocation>
</comment>
<dbReference type="InterPro" id="IPR057634">
    <property type="entry name" value="PAH_ZNF598/HEL2"/>
</dbReference>
<gene>
    <name evidence="15" type="ORF">A7U60_g8877</name>
</gene>
<feature type="region of interest" description="Disordered" evidence="13">
    <location>
        <begin position="649"/>
        <end position="737"/>
    </location>
</feature>
<dbReference type="PROSITE" id="PS50089">
    <property type="entry name" value="ZF_RING_2"/>
    <property type="match status" value="1"/>
</dbReference>
<keyword evidence="7" id="KW-0808">Transferase</keyword>
<dbReference type="InterPro" id="IPR013083">
    <property type="entry name" value="Znf_RING/FYVE/PHD"/>
</dbReference>
<evidence type="ECO:0000256" key="6">
    <source>
        <dbReference type="ARBA" id="ARBA00022553"/>
    </source>
</evidence>
<dbReference type="PROSITE" id="PS00028">
    <property type="entry name" value="ZINC_FINGER_C2H2_1"/>
    <property type="match status" value="1"/>
</dbReference>
<feature type="domain" description="RING-type" evidence="14">
    <location>
        <begin position="80"/>
        <end position="120"/>
    </location>
</feature>
<evidence type="ECO:0000256" key="9">
    <source>
        <dbReference type="ARBA" id="ARBA00022771"/>
    </source>
</evidence>
<feature type="compositionally biased region" description="Low complexity" evidence="13">
    <location>
        <begin position="649"/>
        <end position="662"/>
    </location>
</feature>
<feature type="region of interest" description="Disordered" evidence="13">
    <location>
        <begin position="1"/>
        <end position="61"/>
    </location>
</feature>
<dbReference type="Gene3D" id="3.30.40.10">
    <property type="entry name" value="Zinc/RING finger domain, C3HC4 (zinc finger)"/>
    <property type="match status" value="1"/>
</dbReference>
<dbReference type="Pfam" id="PF23202">
    <property type="entry name" value="PAH_ZNF598"/>
    <property type="match status" value="1"/>
</dbReference>
<dbReference type="EMBL" id="LNZH02000216">
    <property type="protein sequence ID" value="OCB84201.1"/>
    <property type="molecule type" value="Genomic_DNA"/>
</dbReference>
<dbReference type="OrthoDB" id="3838338at2759"/>
<comment type="catalytic activity">
    <reaction evidence="1">
        <text>S-ubiquitinyl-[E2 ubiquitin-conjugating enzyme]-L-cysteine + [acceptor protein]-L-lysine = [E2 ubiquitin-conjugating enzyme]-L-cysteine + N(6)-ubiquitinyl-[acceptor protein]-L-lysine.</text>
        <dbReference type="EC" id="2.3.2.27"/>
    </reaction>
</comment>
<keyword evidence="9 12" id="KW-0863">Zinc-finger</keyword>
<dbReference type="SUPFAM" id="SSF57850">
    <property type="entry name" value="RING/U-box"/>
    <property type="match status" value="1"/>
</dbReference>
<evidence type="ECO:0000313" key="16">
    <source>
        <dbReference type="Proteomes" id="UP000757232"/>
    </source>
</evidence>
<dbReference type="CDD" id="cd16615">
    <property type="entry name" value="RING-HC_ZNF598"/>
    <property type="match status" value="1"/>
</dbReference>
<dbReference type="GO" id="GO:0043022">
    <property type="term" value="F:ribosome binding"/>
    <property type="evidence" value="ECO:0007669"/>
    <property type="project" value="TreeGrafter"/>
</dbReference>
<dbReference type="AlphaFoldDB" id="A0A9Q5HQQ5"/>
<dbReference type="SMART" id="SM00355">
    <property type="entry name" value="ZnF_C2H2"/>
    <property type="match status" value="4"/>
</dbReference>
<dbReference type="GO" id="GO:0008270">
    <property type="term" value="F:zinc ion binding"/>
    <property type="evidence" value="ECO:0007669"/>
    <property type="project" value="UniProtKB-KW"/>
</dbReference>
<dbReference type="EC" id="2.3.2.27" evidence="4"/>
<dbReference type="Proteomes" id="UP000757232">
    <property type="component" value="Unassembled WGS sequence"/>
</dbReference>
<comment type="similarity">
    <text evidence="11">Belongs to the ZNF598/HEL2 family.</text>
</comment>
<evidence type="ECO:0000256" key="10">
    <source>
        <dbReference type="ARBA" id="ARBA00022833"/>
    </source>
</evidence>
<feature type="compositionally biased region" description="Polar residues" evidence="13">
    <location>
        <begin position="402"/>
        <end position="422"/>
    </location>
</feature>
<feature type="compositionally biased region" description="Polar residues" evidence="13">
    <location>
        <begin position="1"/>
        <end position="13"/>
    </location>
</feature>
<dbReference type="GO" id="GO:0072344">
    <property type="term" value="P:rescue of stalled ribosome"/>
    <property type="evidence" value="ECO:0007669"/>
    <property type="project" value="InterPro"/>
</dbReference>
<keyword evidence="8" id="KW-0479">Metal-binding</keyword>
<dbReference type="InterPro" id="IPR001841">
    <property type="entry name" value="Znf_RING"/>
</dbReference>
<dbReference type="InterPro" id="IPR041888">
    <property type="entry name" value="RING-HC_ZNF598/HEL2"/>
</dbReference>
<comment type="caution">
    <text evidence="15">The sequence shown here is derived from an EMBL/GenBank/DDBJ whole genome shotgun (WGS) entry which is preliminary data.</text>
</comment>
<dbReference type="PANTHER" id="PTHR22938:SF0">
    <property type="entry name" value="E3 UBIQUITIN-PROTEIN LIGASE ZNF598"/>
    <property type="match status" value="1"/>
</dbReference>
<feature type="compositionally biased region" description="Low complexity" evidence="13">
    <location>
        <begin position="590"/>
        <end position="606"/>
    </location>
</feature>
<keyword evidence="5" id="KW-0963">Cytoplasm</keyword>
<keyword evidence="10" id="KW-0862">Zinc</keyword>
<feature type="compositionally biased region" description="Basic and acidic residues" evidence="13">
    <location>
        <begin position="362"/>
        <end position="377"/>
    </location>
</feature>
<dbReference type="Pfam" id="PF25447">
    <property type="entry name" value="RING_ZNF598"/>
    <property type="match status" value="1"/>
</dbReference>
<feature type="compositionally biased region" description="Low complexity" evidence="13">
    <location>
        <begin position="680"/>
        <end position="692"/>
    </location>
</feature>
<evidence type="ECO:0000256" key="2">
    <source>
        <dbReference type="ARBA" id="ARBA00004496"/>
    </source>
</evidence>
<proteinExistence type="inferred from homology"/>
<dbReference type="GO" id="GO:0016567">
    <property type="term" value="P:protein ubiquitination"/>
    <property type="evidence" value="ECO:0007669"/>
    <property type="project" value="TreeGrafter"/>
</dbReference>
<dbReference type="GO" id="GO:0005737">
    <property type="term" value="C:cytoplasm"/>
    <property type="evidence" value="ECO:0007669"/>
    <property type="project" value="UniProtKB-SubCell"/>
</dbReference>
<sequence>MNTTQTSHAQTAGSYRHARGRRTNRPRNRTQKPDSPPNDDATLEPPSAENDKTSASNDDGYEGKEELEAAAGEEGDADICWICAEPVKFYSLSECNHRTCHVCALRLRALYKKTDCTFCKHPQSLVIFTSSPSSQFEDYKTDEMPYKDLKLSIAFETQEMMEDTLILLRFNCPDEDCPFIARGWNDLKVHVRGTHSKQLCDLCLRTKKVFSHEHTLYTSAQLQVHLPSLPQRGKGASKDKEVPEGGIHPLCEFCKECFFSEDEIFSHMRERHEECFICKRQGIRDQYFLDYASLESHFSTAHYPCTQPACQAQKFVVFGSVMDLKAHMVEQHGASMSAKDIKEARRLETNFEFSDNRGAGTRRRERDRGTDSNRETPSRAIVQQNRPLDRRREGFGGALTGLSESESNASAVQRNGRSSPSPGRNIDAETARRHAAFMGRVVQLTSNSSAAETSVRSAIRSFRASESTARDVVSTFYNLVNRDLEATASLIAPLVDLLDDESKRKELLETFNGFKIEQRQQFPDLIPGGQGSAYAGVASGRVLNVKHSTQPRRNAGQIWDRVARAATSSSSGPAFSGPSSRQLERFPALPRASPAAAVPSNAVTPAFRQQQKSTPWSSTSSSAAVIAPAATNSRTFSVKVNEPRPATVLSSSAFPSLPSAAPRVKPPTSGNKSLRNIVGTSTTATNAWNTSNEDPTVEQATEGNTKEGNTEGPQQQRKGKRKGKEKVTLFTLGTFPT</sequence>
<keyword evidence="16" id="KW-1185">Reference proteome</keyword>
<name>A0A9Q5HQQ5_SANBA</name>
<feature type="region of interest" description="Disordered" evidence="13">
    <location>
        <begin position="349"/>
        <end position="426"/>
    </location>
</feature>
<dbReference type="InterPro" id="IPR013087">
    <property type="entry name" value="Znf_C2H2_type"/>
</dbReference>
<evidence type="ECO:0000256" key="4">
    <source>
        <dbReference type="ARBA" id="ARBA00012483"/>
    </source>
</evidence>
<keyword evidence="6" id="KW-0597">Phosphoprotein</keyword>
<evidence type="ECO:0000256" key="12">
    <source>
        <dbReference type="PROSITE-ProRule" id="PRU00175"/>
    </source>
</evidence>
<evidence type="ECO:0000256" key="1">
    <source>
        <dbReference type="ARBA" id="ARBA00000900"/>
    </source>
</evidence>
<reference evidence="15" key="1">
    <citation type="submission" date="2016-06" db="EMBL/GenBank/DDBJ databases">
        <title>Draft Genome sequence of the fungus Inonotus baumii.</title>
        <authorList>
            <person name="Zhu H."/>
            <person name="Lin W."/>
        </authorList>
    </citation>
    <scope>NUCLEOTIDE SEQUENCE</scope>
    <source>
        <strain evidence="15">821</strain>
    </source>
</reference>
<evidence type="ECO:0000256" key="13">
    <source>
        <dbReference type="SAM" id="MobiDB-lite"/>
    </source>
</evidence>
<feature type="region of interest" description="Disordered" evidence="13">
    <location>
        <begin position="590"/>
        <end position="622"/>
    </location>
</feature>